<protein>
    <recommendedName>
        <fullName evidence="8">Protein prenyltransferase</fullName>
    </recommendedName>
</protein>
<name>A0A136JIE7_9PEZI</name>
<dbReference type="InterPro" id="IPR002088">
    <property type="entry name" value="Prenyl_trans_a"/>
</dbReference>
<proteinExistence type="inferred from homology"/>
<keyword evidence="7" id="KW-1185">Reference proteome</keyword>
<dbReference type="InParanoid" id="A0A136JIE7"/>
<dbReference type="PANTHER" id="PTHR11129">
    <property type="entry name" value="PROTEIN FARNESYLTRANSFERASE ALPHA SUBUNIT/RAB GERANYLGERANYL TRANSFERASE ALPHA SUBUNIT"/>
    <property type="match status" value="1"/>
</dbReference>
<dbReference type="Proteomes" id="UP000070501">
    <property type="component" value="Unassembled WGS sequence"/>
</dbReference>
<evidence type="ECO:0000313" key="6">
    <source>
        <dbReference type="EMBL" id="KXJ96918.1"/>
    </source>
</evidence>
<keyword evidence="2" id="KW-0637">Prenyltransferase</keyword>
<keyword evidence="4" id="KW-0677">Repeat</keyword>
<dbReference type="EMBL" id="KQ964245">
    <property type="protein sequence ID" value="KXJ96918.1"/>
    <property type="molecule type" value="Genomic_DNA"/>
</dbReference>
<comment type="similarity">
    <text evidence="1">Belongs to the protein prenyltransferase subunit alpha family.</text>
</comment>
<gene>
    <name evidence="6" type="ORF">Micbo1qcDRAFT_155628</name>
</gene>
<evidence type="ECO:0000313" key="7">
    <source>
        <dbReference type="Proteomes" id="UP000070501"/>
    </source>
</evidence>
<dbReference type="OrthoDB" id="5358702at2759"/>
<dbReference type="Pfam" id="PF01239">
    <property type="entry name" value="PPTA"/>
    <property type="match status" value="2"/>
</dbReference>
<dbReference type="GO" id="GO:0008318">
    <property type="term" value="F:protein prenyltransferase activity"/>
    <property type="evidence" value="ECO:0007669"/>
    <property type="project" value="InterPro"/>
</dbReference>
<dbReference type="AlphaFoldDB" id="A0A136JIE7"/>
<evidence type="ECO:0008006" key="8">
    <source>
        <dbReference type="Google" id="ProtNLM"/>
    </source>
</evidence>
<dbReference type="GO" id="GO:0005737">
    <property type="term" value="C:cytoplasm"/>
    <property type="evidence" value="ECO:0007669"/>
    <property type="project" value="TreeGrafter"/>
</dbReference>
<evidence type="ECO:0000256" key="3">
    <source>
        <dbReference type="ARBA" id="ARBA00022679"/>
    </source>
</evidence>
<sequence length="241" mass="27946">MDPEHLTAANTRKRSLRDTLSATGVAGDDDHDEESRSRRHIAAVRKEQYFVESLLTSRLHRHTKSPTLWNHRRWLLELCRNQSIELAGTNIGNDLTGIVMVSGERHPRNYYAWNHARWLWLSTRWQPNEQQQQQQELCRNIKDWCLKHHGDISGWTFLSFAMSRIADSQERADVCNEVARDVLGIAESFRWTGESVWVFLRGLLAARLLDEENARSFQMLHAKLAPPVACRVVESYKLSTS</sequence>
<evidence type="ECO:0000256" key="2">
    <source>
        <dbReference type="ARBA" id="ARBA00022602"/>
    </source>
</evidence>
<dbReference type="SUPFAM" id="SSF48439">
    <property type="entry name" value="Protein prenylyltransferase"/>
    <property type="match status" value="1"/>
</dbReference>
<evidence type="ECO:0000256" key="5">
    <source>
        <dbReference type="SAM" id="MobiDB-lite"/>
    </source>
</evidence>
<reference evidence="7" key="1">
    <citation type="submission" date="2016-02" db="EMBL/GenBank/DDBJ databases">
        <title>Draft genome sequence of Microdochium bolleyi, a fungal endophyte of beachgrass.</title>
        <authorList>
            <consortium name="DOE Joint Genome Institute"/>
            <person name="David A.S."/>
            <person name="May G."/>
            <person name="Haridas S."/>
            <person name="Lim J."/>
            <person name="Wang M."/>
            <person name="Labutti K."/>
            <person name="Lipzen A."/>
            <person name="Barry K."/>
            <person name="Grigoriev I.V."/>
        </authorList>
    </citation>
    <scope>NUCLEOTIDE SEQUENCE [LARGE SCALE GENOMIC DNA]</scope>
    <source>
        <strain evidence="7">J235TASD1</strain>
    </source>
</reference>
<dbReference type="Gene3D" id="1.25.40.120">
    <property type="entry name" value="Protein prenylyltransferase"/>
    <property type="match status" value="1"/>
</dbReference>
<evidence type="ECO:0000256" key="1">
    <source>
        <dbReference type="ARBA" id="ARBA00006734"/>
    </source>
</evidence>
<keyword evidence="3" id="KW-0808">Transferase</keyword>
<accession>A0A136JIE7</accession>
<organism evidence="6 7">
    <name type="scientific">Microdochium bolleyi</name>
    <dbReference type="NCBI Taxonomy" id="196109"/>
    <lineage>
        <taxon>Eukaryota</taxon>
        <taxon>Fungi</taxon>
        <taxon>Dikarya</taxon>
        <taxon>Ascomycota</taxon>
        <taxon>Pezizomycotina</taxon>
        <taxon>Sordariomycetes</taxon>
        <taxon>Xylariomycetidae</taxon>
        <taxon>Xylariales</taxon>
        <taxon>Microdochiaceae</taxon>
        <taxon>Microdochium</taxon>
    </lineage>
</organism>
<dbReference type="PANTHER" id="PTHR11129:SF3">
    <property type="entry name" value="PROTEIN PRENYLTRANSFERASE ALPHA SUBUNIT REPEAT-CONTAINING PROTEIN 1"/>
    <property type="match status" value="1"/>
</dbReference>
<feature type="region of interest" description="Disordered" evidence="5">
    <location>
        <begin position="1"/>
        <end position="38"/>
    </location>
</feature>
<evidence type="ECO:0000256" key="4">
    <source>
        <dbReference type="ARBA" id="ARBA00022737"/>
    </source>
</evidence>